<feature type="transmembrane region" description="Helical" evidence="1">
    <location>
        <begin position="247"/>
        <end position="267"/>
    </location>
</feature>
<protein>
    <recommendedName>
        <fullName evidence="2">TIR domain-containing protein</fullName>
    </recommendedName>
</protein>
<keyword evidence="1" id="KW-0472">Membrane</keyword>
<gene>
    <name evidence="3" type="ORF">ETSY2_13435</name>
</gene>
<keyword evidence="1" id="KW-0812">Transmembrane</keyword>
<dbReference type="EMBL" id="AZHX01000539">
    <property type="protein sequence ID" value="ETX07053.1"/>
    <property type="molecule type" value="Genomic_DNA"/>
</dbReference>
<dbReference type="AlphaFoldDB" id="W4MA28"/>
<evidence type="ECO:0000259" key="2">
    <source>
        <dbReference type="PROSITE" id="PS50104"/>
    </source>
</evidence>
<keyword evidence="1" id="KW-1133">Transmembrane helix</keyword>
<feature type="transmembrane region" description="Helical" evidence="1">
    <location>
        <begin position="213"/>
        <end position="235"/>
    </location>
</feature>
<organism evidence="3 4">
    <name type="scientific">Candidatus Entotheonella gemina</name>
    <dbReference type="NCBI Taxonomy" id="1429439"/>
    <lineage>
        <taxon>Bacteria</taxon>
        <taxon>Pseudomonadati</taxon>
        <taxon>Nitrospinota/Tectimicrobiota group</taxon>
        <taxon>Candidatus Tectimicrobiota</taxon>
        <taxon>Candidatus Entotheonellia</taxon>
        <taxon>Candidatus Entotheonellales</taxon>
        <taxon>Candidatus Entotheonellaceae</taxon>
        <taxon>Candidatus Entotheonella</taxon>
    </lineage>
</organism>
<evidence type="ECO:0000313" key="3">
    <source>
        <dbReference type="EMBL" id="ETX07053.1"/>
    </source>
</evidence>
<dbReference type="SUPFAM" id="SSF52200">
    <property type="entry name" value="Toll/Interleukin receptor TIR domain"/>
    <property type="match status" value="1"/>
</dbReference>
<dbReference type="Gene3D" id="3.40.50.10140">
    <property type="entry name" value="Toll/interleukin-1 receptor homology (TIR) domain"/>
    <property type="match status" value="1"/>
</dbReference>
<keyword evidence="4" id="KW-1185">Reference proteome</keyword>
<accession>W4MA28</accession>
<dbReference type="GO" id="GO:0007165">
    <property type="term" value="P:signal transduction"/>
    <property type="evidence" value="ECO:0007669"/>
    <property type="project" value="InterPro"/>
</dbReference>
<proteinExistence type="predicted"/>
<feature type="domain" description="TIR" evidence="2">
    <location>
        <begin position="1"/>
        <end position="135"/>
    </location>
</feature>
<evidence type="ECO:0000313" key="4">
    <source>
        <dbReference type="Proteomes" id="UP000019140"/>
    </source>
</evidence>
<dbReference type="PROSITE" id="PS50104">
    <property type="entry name" value="TIR"/>
    <property type="match status" value="1"/>
</dbReference>
<dbReference type="InterPro" id="IPR035897">
    <property type="entry name" value="Toll_tir_struct_dom_sf"/>
</dbReference>
<dbReference type="InterPro" id="IPR000157">
    <property type="entry name" value="TIR_dom"/>
</dbReference>
<reference evidence="3 4" key="1">
    <citation type="journal article" date="2014" name="Nature">
        <title>An environmental bacterial taxon with a large and distinct metabolic repertoire.</title>
        <authorList>
            <person name="Wilson M.C."/>
            <person name="Mori T."/>
            <person name="Ruckert C."/>
            <person name="Uria A.R."/>
            <person name="Helf M.J."/>
            <person name="Takada K."/>
            <person name="Gernert C."/>
            <person name="Steffens U.A."/>
            <person name="Heycke N."/>
            <person name="Schmitt S."/>
            <person name="Rinke C."/>
            <person name="Helfrich E.J."/>
            <person name="Brachmann A.O."/>
            <person name="Gurgui C."/>
            <person name="Wakimoto T."/>
            <person name="Kracht M."/>
            <person name="Crusemann M."/>
            <person name="Hentschel U."/>
            <person name="Abe I."/>
            <person name="Matsunaga S."/>
            <person name="Kalinowski J."/>
            <person name="Takeyama H."/>
            <person name="Piel J."/>
        </authorList>
    </citation>
    <scope>NUCLEOTIDE SEQUENCE [LARGE SCALE GENOMIC DNA]</scope>
    <source>
        <strain evidence="4">TSY2</strain>
    </source>
</reference>
<evidence type="ECO:0000256" key="1">
    <source>
        <dbReference type="SAM" id="Phobius"/>
    </source>
</evidence>
<comment type="caution">
    <text evidence="3">The sequence shown here is derived from an EMBL/GenBank/DDBJ whole genome shotgun (WGS) entry which is preliminary data.</text>
</comment>
<dbReference type="Proteomes" id="UP000019140">
    <property type="component" value="Unassembled WGS sequence"/>
</dbReference>
<dbReference type="HOGENOM" id="CLU_939044_0_0_7"/>
<dbReference type="Pfam" id="PF13676">
    <property type="entry name" value="TIR_2"/>
    <property type="match status" value="1"/>
</dbReference>
<sequence>MNDFFISYTSADRDWAQWIAWQLEEAGYTTLLQAWDFRPGANFVQEMYRVTAEADRTIVILSPDYIMAGVTHPEWVAAFAQDPAGMHERVLPIRVRDTSLQDLFPSIVYIDLVGLTEQEATEAILSGIRRERAKPAAPPAFPQAMPRALDQPRFPGTLKLKEASETERTYVSENPQYFSQLTSEGQNIIQSHIARDIQDRLTRLDRSIVFDNSFWPITLCVTAVCLALGVYANLVDGSWVITSWGEFITTATTFLALILFVCCRVWARRYAADEKRRCQDILEDFEEHQPRRAERV</sequence>
<name>W4MA28_9BACT</name>